<dbReference type="Proteomes" id="UP000639606">
    <property type="component" value="Unassembled WGS sequence"/>
</dbReference>
<evidence type="ECO:0000313" key="2">
    <source>
        <dbReference type="EMBL" id="GGP67239.1"/>
    </source>
</evidence>
<organism evidence="2 3">
    <name type="scientific">Saccharothrix coeruleofusca</name>
    <dbReference type="NCBI Taxonomy" id="33919"/>
    <lineage>
        <taxon>Bacteria</taxon>
        <taxon>Bacillati</taxon>
        <taxon>Actinomycetota</taxon>
        <taxon>Actinomycetes</taxon>
        <taxon>Pseudonocardiales</taxon>
        <taxon>Pseudonocardiaceae</taxon>
        <taxon>Saccharothrix</taxon>
    </lineage>
</organism>
<feature type="domain" description="DUF5753" evidence="1">
    <location>
        <begin position="75"/>
        <end position="177"/>
    </location>
</feature>
<dbReference type="InterPro" id="IPR043917">
    <property type="entry name" value="DUF5753"/>
</dbReference>
<accession>A0A918APL8</accession>
<dbReference type="EMBL" id="BMRG01000009">
    <property type="protein sequence ID" value="GGP67239.1"/>
    <property type="molecule type" value="Genomic_DNA"/>
</dbReference>
<dbReference type="RefSeq" id="WP_189225281.1">
    <property type="nucleotide sequence ID" value="NZ_BMRG01000009.1"/>
</dbReference>
<dbReference type="Pfam" id="PF19054">
    <property type="entry name" value="DUF5753"/>
    <property type="match status" value="1"/>
</dbReference>
<reference evidence="2" key="1">
    <citation type="journal article" date="2014" name="Int. J. Syst. Evol. Microbiol.">
        <title>Complete genome sequence of Corynebacterium casei LMG S-19264T (=DSM 44701T), isolated from a smear-ripened cheese.</title>
        <authorList>
            <consortium name="US DOE Joint Genome Institute (JGI-PGF)"/>
            <person name="Walter F."/>
            <person name="Albersmeier A."/>
            <person name="Kalinowski J."/>
            <person name="Ruckert C."/>
        </authorList>
    </citation>
    <scope>NUCLEOTIDE SEQUENCE</scope>
    <source>
        <strain evidence="2">JCM 3313</strain>
    </source>
</reference>
<name>A0A918APL8_9PSEU</name>
<protein>
    <recommendedName>
        <fullName evidence="1">DUF5753 domain-containing protein</fullName>
    </recommendedName>
</protein>
<evidence type="ECO:0000259" key="1">
    <source>
        <dbReference type="Pfam" id="PF19054"/>
    </source>
</evidence>
<comment type="caution">
    <text evidence="2">The sequence shown here is derived from an EMBL/GenBank/DDBJ whole genome shotgun (WGS) entry which is preliminary data.</text>
</comment>
<sequence>MTTGETGAARLLGGLPGARAAVEAIDLIRLLGHGQQLALDERKADAVTCYEVLAVPAPLRTPEYAEVFDPAATPRSPTAPRYTFYLHEAALLTPVGGPAVMTAQLRALAESPWPVRVVPFTAGARPSLLRPFVYLEFADAPAVAYSGGRPEVAGEHRAALVELDRLAWDADRTRVELRGRAWSAR</sequence>
<keyword evidence="3" id="KW-1185">Reference proteome</keyword>
<gene>
    <name evidence="2" type="ORF">GCM10010185_45130</name>
</gene>
<proteinExistence type="predicted"/>
<dbReference type="AlphaFoldDB" id="A0A918APL8"/>
<evidence type="ECO:0000313" key="3">
    <source>
        <dbReference type="Proteomes" id="UP000639606"/>
    </source>
</evidence>
<reference evidence="2" key="2">
    <citation type="submission" date="2020-09" db="EMBL/GenBank/DDBJ databases">
        <authorList>
            <person name="Sun Q."/>
            <person name="Ohkuma M."/>
        </authorList>
    </citation>
    <scope>NUCLEOTIDE SEQUENCE</scope>
    <source>
        <strain evidence="2">JCM 3313</strain>
    </source>
</reference>